<accession>A0AA95NEN1</accession>
<dbReference type="Pfam" id="PF20668">
    <property type="entry name" value="DUF6815"/>
    <property type="match status" value="1"/>
</dbReference>
<dbReference type="Proteomes" id="UP001177769">
    <property type="component" value="Chromosome"/>
</dbReference>
<name>A0AA95NEN1_9BURK</name>
<sequence length="931" mass="99437">MPSIALLYPGDRAARDRSAPKESRFAALFEAFAKAGVAAQPAVYSDEFAAEVAAQLRGVDGVLVWCNPIESGHRRERLDALLREAAAAGVFVSTHPDTILKLGTKDVLLEVRELPFGSDAVRVDSLAQLAAELPARLQCGARVLKQYRGHSGMGIWRVERVEQPAGAALLKVRHALRGSEEEQLDLATLLQRLAGYFEPENGGHMIDQAWQPRLVEGMVRAYLVEDRVAGFGHQAVNALYPSQAGKPGEPAPTPGPRIYHPADLPQFQPLRHLLETGWVEQLRACVGLAREQLPMLWDCDFMLGDPTAEQPERYVLCEINVSSVSPFPPSAIAPLVAAVKARLARARAEAAAMRTHPSSRPLACLLASLSGCLMAVTLAASAVAAPTGADALAIRSHVEFLADDLLEGREAGTRGHDIAARYVASQFARSGLLPAGDAGGFLQRLRLRATRLLPDAAEFELAGPGEPQRYSYGADFVPLPSRDAGSTDASADIVYAGHGIVAPHLGLDDYAGLDAKGKFVLVLAGSPRLMSGDQAAHFASPRLKQALAAAHGAIGLITLQTPANEAQFGFAQLLRTLQDFRSYAWLDASGKPQGGATAVPHLATLSVTGAEKLLNRAGMRLAELIARADQGLPPPRLAFGAKLRIARKSQLQDMASANVLGRIEGSDALLKHEHVVVTAHLDHLGTAPGATGDKVYNGALDNATGVAVISEAARLIAALPARPRRSILFVASTAEEAGLLGSEYFVNQAQAAGLTLVANLNVDMPILTYDFLDVCAFGAEHSSMGELLLSVAQSHGVPVSLDPKPERRRFTRSDQYSFVKAGIPAAFLNTGLHSRSEQGAGQRARDEIESKHYHRVSDDSTLPINYDAAARFADLTAAMLVELANTPTRPQWKPGNFFGETFGRGASRDDGDDEQRMRIGAWPPAPAVRGK</sequence>
<feature type="domain" description="Peptidase M28" evidence="2">
    <location>
        <begin position="658"/>
        <end position="878"/>
    </location>
</feature>
<reference evidence="4" key="1">
    <citation type="submission" date="2023-01" db="EMBL/GenBank/DDBJ databases">
        <title>Whole genome sequence of Paucibacter sp. S2-9 isolated from pond sediment.</title>
        <authorList>
            <person name="Jung J.Y."/>
        </authorList>
    </citation>
    <scope>NUCLEOTIDE SEQUENCE</scope>
    <source>
        <strain evidence="4">S2-9</strain>
    </source>
</reference>
<dbReference type="InterPro" id="IPR046450">
    <property type="entry name" value="PA_dom_sf"/>
</dbReference>
<organism evidence="4 5">
    <name type="scientific">Paucibacter sediminis</name>
    <dbReference type="NCBI Taxonomy" id="3019553"/>
    <lineage>
        <taxon>Bacteria</taxon>
        <taxon>Pseudomonadati</taxon>
        <taxon>Pseudomonadota</taxon>
        <taxon>Betaproteobacteria</taxon>
        <taxon>Burkholderiales</taxon>
        <taxon>Sphaerotilaceae</taxon>
        <taxon>Roseateles</taxon>
    </lineage>
</organism>
<dbReference type="GO" id="GO:0006508">
    <property type="term" value="P:proteolysis"/>
    <property type="evidence" value="ECO:0007669"/>
    <property type="project" value="InterPro"/>
</dbReference>
<dbReference type="NCBIfam" id="NF033816">
    <property type="entry name" value="Cj0069_fam"/>
    <property type="match status" value="1"/>
</dbReference>
<dbReference type="Pfam" id="PF04389">
    <property type="entry name" value="Peptidase_M28"/>
    <property type="match status" value="1"/>
</dbReference>
<feature type="domain" description="DUF6815" evidence="3">
    <location>
        <begin position="216"/>
        <end position="324"/>
    </location>
</feature>
<feature type="compositionally biased region" description="Basic and acidic residues" evidence="1">
    <location>
        <begin position="906"/>
        <end position="917"/>
    </location>
</feature>
<evidence type="ECO:0000259" key="3">
    <source>
        <dbReference type="Pfam" id="PF20668"/>
    </source>
</evidence>
<dbReference type="InterPro" id="IPR045175">
    <property type="entry name" value="M28_fam"/>
</dbReference>
<dbReference type="GO" id="GO:0008235">
    <property type="term" value="F:metalloexopeptidase activity"/>
    <property type="evidence" value="ECO:0007669"/>
    <property type="project" value="InterPro"/>
</dbReference>
<evidence type="ECO:0000256" key="1">
    <source>
        <dbReference type="SAM" id="MobiDB-lite"/>
    </source>
</evidence>
<dbReference type="EMBL" id="CP116346">
    <property type="protein sequence ID" value="WIT12208.1"/>
    <property type="molecule type" value="Genomic_DNA"/>
</dbReference>
<dbReference type="Gene3D" id="3.40.630.10">
    <property type="entry name" value="Zn peptidases"/>
    <property type="match status" value="1"/>
</dbReference>
<dbReference type="AlphaFoldDB" id="A0AA95NEN1"/>
<dbReference type="PANTHER" id="PTHR12147">
    <property type="entry name" value="METALLOPEPTIDASE M28 FAMILY MEMBER"/>
    <property type="match status" value="1"/>
</dbReference>
<dbReference type="Gene3D" id="3.50.30.30">
    <property type="match status" value="1"/>
</dbReference>
<dbReference type="SUPFAM" id="SSF53187">
    <property type="entry name" value="Zn-dependent exopeptidases"/>
    <property type="match status" value="1"/>
</dbReference>
<dbReference type="SUPFAM" id="SSF52025">
    <property type="entry name" value="PA domain"/>
    <property type="match status" value="1"/>
</dbReference>
<proteinExistence type="predicted"/>
<evidence type="ECO:0000313" key="5">
    <source>
        <dbReference type="Proteomes" id="UP001177769"/>
    </source>
</evidence>
<dbReference type="InterPro" id="IPR049212">
    <property type="entry name" value="DUF6815"/>
</dbReference>
<feature type="region of interest" description="Disordered" evidence="1">
    <location>
        <begin position="891"/>
        <end position="931"/>
    </location>
</feature>
<dbReference type="PANTHER" id="PTHR12147:SF26">
    <property type="entry name" value="PEPTIDASE M28 DOMAIN-CONTAINING PROTEIN"/>
    <property type="match status" value="1"/>
</dbReference>
<protein>
    <submittedName>
        <fullName evidence="4">Cj0069 family protein</fullName>
    </submittedName>
</protein>
<keyword evidence="5" id="KW-1185">Reference proteome</keyword>
<gene>
    <name evidence="4" type="ORF">PFX98_00980</name>
</gene>
<dbReference type="InterPro" id="IPR007484">
    <property type="entry name" value="Peptidase_M28"/>
</dbReference>
<evidence type="ECO:0000313" key="4">
    <source>
        <dbReference type="EMBL" id="WIT12208.1"/>
    </source>
</evidence>
<dbReference type="RefSeq" id="WP_285233301.1">
    <property type="nucleotide sequence ID" value="NZ_CP116346.1"/>
</dbReference>
<dbReference type="KEGG" id="pais:PFX98_00980"/>
<evidence type="ECO:0000259" key="2">
    <source>
        <dbReference type="Pfam" id="PF04389"/>
    </source>
</evidence>